<protein>
    <submittedName>
        <fullName evidence="7">ABC transporter ATP-binding protein</fullName>
    </submittedName>
</protein>
<dbReference type="InterPro" id="IPR027417">
    <property type="entry name" value="P-loop_NTPase"/>
</dbReference>
<dbReference type="GO" id="GO:0005524">
    <property type="term" value="F:ATP binding"/>
    <property type="evidence" value="ECO:0007669"/>
    <property type="project" value="UniProtKB-KW"/>
</dbReference>
<dbReference type="RefSeq" id="WP_379157292.1">
    <property type="nucleotide sequence ID" value="NZ_JBHSRJ010000008.1"/>
</dbReference>
<dbReference type="InterPro" id="IPR013563">
    <property type="entry name" value="Oligopep_ABC_C"/>
</dbReference>
<feature type="compositionally biased region" description="Basic and acidic residues" evidence="5">
    <location>
        <begin position="1"/>
        <end position="10"/>
    </location>
</feature>
<dbReference type="Pfam" id="PF08352">
    <property type="entry name" value="oligo_HPY"/>
    <property type="match status" value="1"/>
</dbReference>
<dbReference type="InterPro" id="IPR017871">
    <property type="entry name" value="ABC_transporter-like_CS"/>
</dbReference>
<evidence type="ECO:0000256" key="3">
    <source>
        <dbReference type="ARBA" id="ARBA00022741"/>
    </source>
</evidence>
<evidence type="ECO:0000313" key="7">
    <source>
        <dbReference type="EMBL" id="MFC6044959.1"/>
    </source>
</evidence>
<dbReference type="InterPro" id="IPR003439">
    <property type="entry name" value="ABC_transporter-like_ATP-bd"/>
</dbReference>
<dbReference type="InterPro" id="IPR050319">
    <property type="entry name" value="ABC_transp_ATP-bind"/>
</dbReference>
<evidence type="ECO:0000259" key="6">
    <source>
        <dbReference type="PROSITE" id="PS50893"/>
    </source>
</evidence>
<dbReference type="Pfam" id="PF00005">
    <property type="entry name" value="ABC_tran"/>
    <property type="match status" value="1"/>
</dbReference>
<keyword evidence="2" id="KW-0813">Transport</keyword>
<dbReference type="PROSITE" id="PS00211">
    <property type="entry name" value="ABC_TRANSPORTER_1"/>
    <property type="match status" value="1"/>
</dbReference>
<gene>
    <name evidence="7" type="ORF">ACFPYL_17850</name>
</gene>
<dbReference type="EMBL" id="JBHSRJ010000008">
    <property type="protein sequence ID" value="MFC6044959.1"/>
    <property type="molecule type" value="Genomic_DNA"/>
</dbReference>
<dbReference type="NCBIfam" id="NF008453">
    <property type="entry name" value="PRK11308.1"/>
    <property type="match status" value="1"/>
</dbReference>
<keyword evidence="4 7" id="KW-0067">ATP-binding</keyword>
<organism evidence="7 8">
    <name type="scientific">Nocardioides hankookensis</name>
    <dbReference type="NCBI Taxonomy" id="443157"/>
    <lineage>
        <taxon>Bacteria</taxon>
        <taxon>Bacillati</taxon>
        <taxon>Actinomycetota</taxon>
        <taxon>Actinomycetes</taxon>
        <taxon>Propionibacteriales</taxon>
        <taxon>Nocardioidaceae</taxon>
        <taxon>Nocardioides</taxon>
    </lineage>
</organism>
<proteinExistence type="inferred from homology"/>
<dbReference type="PANTHER" id="PTHR43776:SF7">
    <property type="entry name" value="D,D-DIPEPTIDE TRANSPORT ATP-BINDING PROTEIN DDPF-RELATED"/>
    <property type="match status" value="1"/>
</dbReference>
<dbReference type="SUPFAM" id="SSF52540">
    <property type="entry name" value="P-loop containing nucleoside triphosphate hydrolases"/>
    <property type="match status" value="1"/>
</dbReference>
<name>A0ABW1LMJ0_9ACTN</name>
<dbReference type="Proteomes" id="UP001596135">
    <property type="component" value="Unassembled WGS sequence"/>
</dbReference>
<keyword evidence="3" id="KW-0547">Nucleotide-binding</keyword>
<reference evidence="8" key="1">
    <citation type="journal article" date="2019" name="Int. J. Syst. Evol. Microbiol.">
        <title>The Global Catalogue of Microorganisms (GCM) 10K type strain sequencing project: providing services to taxonomists for standard genome sequencing and annotation.</title>
        <authorList>
            <consortium name="The Broad Institute Genomics Platform"/>
            <consortium name="The Broad Institute Genome Sequencing Center for Infectious Disease"/>
            <person name="Wu L."/>
            <person name="Ma J."/>
        </authorList>
    </citation>
    <scope>NUCLEOTIDE SEQUENCE [LARGE SCALE GENOMIC DNA]</scope>
    <source>
        <strain evidence="8">CCUG 54522</strain>
    </source>
</reference>
<dbReference type="InterPro" id="IPR003593">
    <property type="entry name" value="AAA+_ATPase"/>
</dbReference>
<dbReference type="CDD" id="cd03257">
    <property type="entry name" value="ABC_NikE_OppD_transporters"/>
    <property type="match status" value="1"/>
</dbReference>
<comment type="caution">
    <text evidence="7">The sequence shown here is derived from an EMBL/GenBank/DDBJ whole genome shotgun (WGS) entry which is preliminary data.</text>
</comment>
<dbReference type="PROSITE" id="PS50893">
    <property type="entry name" value="ABC_TRANSPORTER_2"/>
    <property type="match status" value="1"/>
</dbReference>
<dbReference type="PANTHER" id="PTHR43776">
    <property type="entry name" value="TRANSPORT ATP-BINDING PROTEIN"/>
    <property type="match status" value="1"/>
</dbReference>
<comment type="similarity">
    <text evidence="1">Belongs to the ABC transporter superfamily.</text>
</comment>
<dbReference type="SMART" id="SM00382">
    <property type="entry name" value="AAA"/>
    <property type="match status" value="1"/>
</dbReference>
<dbReference type="Gene3D" id="3.40.50.300">
    <property type="entry name" value="P-loop containing nucleotide triphosphate hydrolases"/>
    <property type="match status" value="1"/>
</dbReference>
<evidence type="ECO:0000256" key="1">
    <source>
        <dbReference type="ARBA" id="ARBA00005417"/>
    </source>
</evidence>
<evidence type="ECO:0000313" key="8">
    <source>
        <dbReference type="Proteomes" id="UP001596135"/>
    </source>
</evidence>
<keyword evidence="8" id="KW-1185">Reference proteome</keyword>
<dbReference type="NCBIfam" id="TIGR01727">
    <property type="entry name" value="oligo_HPY"/>
    <property type="match status" value="1"/>
</dbReference>
<evidence type="ECO:0000256" key="4">
    <source>
        <dbReference type="ARBA" id="ARBA00022840"/>
    </source>
</evidence>
<evidence type="ECO:0000256" key="5">
    <source>
        <dbReference type="SAM" id="MobiDB-lite"/>
    </source>
</evidence>
<evidence type="ECO:0000256" key="2">
    <source>
        <dbReference type="ARBA" id="ARBA00022448"/>
    </source>
</evidence>
<accession>A0ABW1LMJ0</accession>
<feature type="domain" description="ABC transporter" evidence="6">
    <location>
        <begin position="71"/>
        <end position="311"/>
    </location>
</feature>
<feature type="region of interest" description="Disordered" evidence="5">
    <location>
        <begin position="1"/>
        <end position="50"/>
    </location>
</feature>
<sequence length="434" mass="47311">MSDKHGDDKLTPLPATANFLPQDDPTSRTEDPVDSDEYDVLSPSEGHAASVADPNAKPIIEVRDLKMYFPVKSSGVIRRTIGHVQAVDGVSFQVPEGGSLGLVGESGCGKSTTGRLITRLYEPTGGSINFDGRDITNISSRQLKPLRREIQMIFQDPYTSLNPRHSVGAIIGAPLAIHKVVPKDKILPRVQELLEIVGLNPEHYNRYPHEFSGGQRQRIGIARALTLQPKVLVADEPVSALDVSIQAQVINLLQDVQREFNIAFLFVAHDLAVVRHFCPEIAVMYLGKIVEIADRETLYNRPNHPYTQALLSAVPDVKQAAIGGRRERIRLEGDVPSPINPPSGCRFRTRCPIAQEICARVEPPLLQIGQRHKVACHFAGELGQHPDKPVTAGLLGVDDSGAPDPGATPSALAADEPGYADTWFDLERKTMASA</sequence>